<evidence type="ECO:0000313" key="5">
    <source>
        <dbReference type="Proteomes" id="UP000753961"/>
    </source>
</evidence>
<feature type="domain" description="STAS" evidence="3">
    <location>
        <begin position="20"/>
        <end position="111"/>
    </location>
</feature>
<dbReference type="Pfam" id="PF01740">
    <property type="entry name" value="STAS"/>
    <property type="match status" value="1"/>
</dbReference>
<dbReference type="InterPro" id="IPR036513">
    <property type="entry name" value="STAS_dom_sf"/>
</dbReference>
<dbReference type="NCBIfam" id="TIGR00377">
    <property type="entry name" value="ant_ant_sig"/>
    <property type="match status" value="1"/>
</dbReference>
<comment type="similarity">
    <text evidence="1 2">Belongs to the anti-sigma-factor antagonist family.</text>
</comment>
<dbReference type="PANTHER" id="PTHR33495:SF2">
    <property type="entry name" value="ANTI-SIGMA FACTOR ANTAGONIST TM_1081-RELATED"/>
    <property type="match status" value="1"/>
</dbReference>
<gene>
    <name evidence="4" type="ORF">KUV50_13850</name>
</gene>
<dbReference type="EMBL" id="JAHVHU010000013">
    <property type="protein sequence ID" value="MBY5959231.1"/>
    <property type="molecule type" value="Genomic_DNA"/>
</dbReference>
<dbReference type="InterPro" id="IPR002645">
    <property type="entry name" value="STAS_dom"/>
</dbReference>
<dbReference type="AlphaFoldDB" id="A0A953LC71"/>
<evidence type="ECO:0000313" key="4">
    <source>
        <dbReference type="EMBL" id="MBY5959231.1"/>
    </source>
</evidence>
<accession>A0A953LC71</accession>
<dbReference type="Gene3D" id="3.30.750.24">
    <property type="entry name" value="STAS domain"/>
    <property type="match status" value="1"/>
</dbReference>
<proteinExistence type="inferred from homology"/>
<evidence type="ECO:0000256" key="1">
    <source>
        <dbReference type="ARBA" id="ARBA00009013"/>
    </source>
</evidence>
<evidence type="ECO:0000259" key="3">
    <source>
        <dbReference type="PROSITE" id="PS50801"/>
    </source>
</evidence>
<dbReference type="PANTHER" id="PTHR33495">
    <property type="entry name" value="ANTI-SIGMA FACTOR ANTAGONIST TM_1081-RELATED-RELATED"/>
    <property type="match status" value="1"/>
</dbReference>
<dbReference type="CDD" id="cd07043">
    <property type="entry name" value="STAS_anti-anti-sigma_factors"/>
    <property type="match status" value="1"/>
</dbReference>
<protein>
    <recommendedName>
        <fullName evidence="2">Anti-sigma factor antagonist</fullName>
    </recommendedName>
</protein>
<dbReference type="Proteomes" id="UP000753961">
    <property type="component" value="Unassembled WGS sequence"/>
</dbReference>
<sequence length="126" mass="14490">MKYTVDKHDIYTVLRIDEPQINSLNAPQLKSELVFFHNEGVEHMVLDMEQIEYVDSSGLSAILTGHRLWRDGGLFVLCNANHAAVQRLIEISKLDKILIIIPTLDEAIDYVMMEQLEKDFASEEEE</sequence>
<name>A0A953LC71_9BACT</name>
<reference evidence="4" key="1">
    <citation type="submission" date="2021-06" db="EMBL/GenBank/DDBJ databases">
        <title>44 bacteria genomes isolated from Dapeng, Shenzhen.</title>
        <authorList>
            <person name="Zheng W."/>
            <person name="Yu S."/>
            <person name="Huang Y."/>
        </authorList>
    </citation>
    <scope>NUCLEOTIDE SEQUENCE</scope>
    <source>
        <strain evidence="4">DP5N28-2</strain>
    </source>
</reference>
<organism evidence="4 5">
    <name type="scientific">Membranihabitans marinus</name>
    <dbReference type="NCBI Taxonomy" id="1227546"/>
    <lineage>
        <taxon>Bacteria</taxon>
        <taxon>Pseudomonadati</taxon>
        <taxon>Bacteroidota</taxon>
        <taxon>Saprospiria</taxon>
        <taxon>Saprospirales</taxon>
        <taxon>Saprospiraceae</taxon>
        <taxon>Membranihabitans</taxon>
    </lineage>
</organism>
<dbReference type="SUPFAM" id="SSF52091">
    <property type="entry name" value="SpoIIaa-like"/>
    <property type="match status" value="1"/>
</dbReference>
<dbReference type="RefSeq" id="WP_222580769.1">
    <property type="nucleotide sequence ID" value="NZ_JAHVHU010000013.1"/>
</dbReference>
<evidence type="ECO:0000256" key="2">
    <source>
        <dbReference type="RuleBase" id="RU003749"/>
    </source>
</evidence>
<dbReference type="GO" id="GO:0043856">
    <property type="term" value="F:anti-sigma factor antagonist activity"/>
    <property type="evidence" value="ECO:0007669"/>
    <property type="project" value="InterPro"/>
</dbReference>
<keyword evidence="5" id="KW-1185">Reference proteome</keyword>
<dbReference type="InterPro" id="IPR003658">
    <property type="entry name" value="Anti-sigma_ant"/>
</dbReference>
<dbReference type="PROSITE" id="PS50801">
    <property type="entry name" value="STAS"/>
    <property type="match status" value="1"/>
</dbReference>
<comment type="caution">
    <text evidence="4">The sequence shown here is derived from an EMBL/GenBank/DDBJ whole genome shotgun (WGS) entry which is preliminary data.</text>
</comment>